<dbReference type="SUPFAM" id="SSF53474">
    <property type="entry name" value="alpha/beta-Hydrolases"/>
    <property type="match status" value="1"/>
</dbReference>
<feature type="compositionally biased region" description="Basic residues" evidence="2">
    <location>
        <begin position="17"/>
        <end position="26"/>
    </location>
</feature>
<dbReference type="PANTHER" id="PTHR11249">
    <property type="entry name" value="GLIAL FACTOR NATURATION FACTOR"/>
    <property type="match status" value="1"/>
</dbReference>
<dbReference type="Gene3D" id="3.40.20.10">
    <property type="entry name" value="Severin"/>
    <property type="match status" value="1"/>
</dbReference>
<evidence type="ECO:0000256" key="2">
    <source>
        <dbReference type="SAM" id="MobiDB-lite"/>
    </source>
</evidence>
<accession>A0A8H3HVB2</accession>
<dbReference type="EMBL" id="CAJPDQ010000001">
    <property type="protein sequence ID" value="CAF9903892.1"/>
    <property type="molecule type" value="Genomic_DNA"/>
</dbReference>
<dbReference type="GO" id="GO:0034316">
    <property type="term" value="P:negative regulation of Arp2/3 complex-mediated actin nucleation"/>
    <property type="evidence" value="ECO:0007669"/>
    <property type="project" value="TreeGrafter"/>
</dbReference>
<organism evidence="4 5">
    <name type="scientific">Gomphillus americanus</name>
    <dbReference type="NCBI Taxonomy" id="1940652"/>
    <lineage>
        <taxon>Eukaryota</taxon>
        <taxon>Fungi</taxon>
        <taxon>Dikarya</taxon>
        <taxon>Ascomycota</taxon>
        <taxon>Pezizomycotina</taxon>
        <taxon>Lecanoromycetes</taxon>
        <taxon>OSLEUM clade</taxon>
        <taxon>Ostropomycetidae</taxon>
        <taxon>Ostropales</taxon>
        <taxon>Graphidaceae</taxon>
        <taxon>Gomphilloideae</taxon>
        <taxon>Gomphillus</taxon>
    </lineage>
</organism>
<feature type="compositionally biased region" description="Polar residues" evidence="2">
    <location>
        <begin position="196"/>
        <end position="213"/>
    </location>
</feature>
<dbReference type="SUPFAM" id="SSF55753">
    <property type="entry name" value="Actin depolymerizing proteins"/>
    <property type="match status" value="1"/>
</dbReference>
<dbReference type="GO" id="GO:0071846">
    <property type="term" value="P:actin filament debranching"/>
    <property type="evidence" value="ECO:0007669"/>
    <property type="project" value="InterPro"/>
</dbReference>
<dbReference type="Gene3D" id="3.40.50.1820">
    <property type="entry name" value="alpha/beta hydrolase"/>
    <property type="match status" value="1"/>
</dbReference>
<sequence length="908" mass="100547">MNETEIRPRSLASTSGRRYKKRHPRRGSAVQAGSPEVISSLISSLSAISSPAEDFYNGLPFDSSNNGSPSSPPKSRSKSIREDVISENPKQEEAETEEDLYSDGVAGPPVVRTTKSKSGTSSLRGHKRSTLRSYPSTGLQRTKSIGNISVEPQNVASISSLNSLTGSRANSVRSLNFKQSKERVRSLERRSKSRSGETGQLVSALSRRTSTEQVNDEDMAADKRSGKAKSMYTTSAPPAPDIPESLITNGLPVPTRESSKRHSYHKSRHRRSKNNSIQEQAVAEAPENEKFENIGQSSAAVRQSLDDEQDETKNSLGLQKRKARPLAVSTNPSTANLRSKTLPSVLSLEKENQDPTLRSRSSFSRSFTEPLPAEYSLKKSTRPPSTVADSIDEAVDDYLDNPRLSQKISDPVTGRMIAFSEVGDPTGSVVFCCVGMGTTRFLTTFYDELAMTLKLRLITPDRPGIGDSEPYVDGLGTPLGWPDDIRTICVQLNIHRFSVLAHSAGAVYALATALRMPQHIRGRIHLLAPWIPPSQMVAVGIQKDHVPITTLPYSQRLLRSLPASFFKIANSGIFAMTSSSVASAVPAKTKRNKKRSTNDLDAKGNPDHKSRRNSQHFFPNSSEMIEDIRLEDINMISPDHQESTFSRDKERVSDYENRLVHAIWDAAMANANPAVDLLVCLERRQEIGFRYADINKEVVIHHGSKDNRVPIENIKWLGGRMRRCEVRVLEGEGHGLMASAKVMSDVLGEIAQEWENWNTIIGADKDYASERLYTFSPETTAELRKFRLGTSRAKDAQALIYSIDKSTLAIAKADDEVYKDMTQLADELPPNQPRYILLSYPMTLSSGRLSVPYVMIYYMPLNCSNEIRMLYAGAKELLRSTSEVGRVIEISDPEELEEIEKLLGGSGD</sequence>
<evidence type="ECO:0000313" key="4">
    <source>
        <dbReference type="EMBL" id="CAF9903892.1"/>
    </source>
</evidence>
<dbReference type="Proteomes" id="UP000664169">
    <property type="component" value="Unassembled WGS sequence"/>
</dbReference>
<feature type="compositionally biased region" description="Polar residues" evidence="2">
    <location>
        <begin position="328"/>
        <end position="344"/>
    </location>
</feature>
<dbReference type="InterPro" id="IPR029006">
    <property type="entry name" value="ADF-H/Gelsolin-like_dom_sf"/>
</dbReference>
<dbReference type="GO" id="GO:0071933">
    <property type="term" value="F:Arp2/3 complex binding"/>
    <property type="evidence" value="ECO:0007669"/>
    <property type="project" value="InterPro"/>
</dbReference>
<protein>
    <recommendedName>
        <fullName evidence="3">ADF-H domain-containing protein</fullName>
    </recommendedName>
</protein>
<feature type="compositionally biased region" description="Basic and acidic residues" evidence="2">
    <location>
        <begin position="179"/>
        <end position="190"/>
    </location>
</feature>
<reference evidence="4" key="1">
    <citation type="submission" date="2021-03" db="EMBL/GenBank/DDBJ databases">
        <authorList>
            <person name="Tagirdzhanova G."/>
        </authorList>
    </citation>
    <scope>NUCLEOTIDE SEQUENCE</scope>
</reference>
<dbReference type="PANTHER" id="PTHR11249:SF2">
    <property type="entry name" value="GLIA MATURATION FACTOR"/>
    <property type="match status" value="1"/>
</dbReference>
<keyword evidence="5" id="KW-1185">Reference proteome</keyword>
<evidence type="ECO:0000256" key="1">
    <source>
        <dbReference type="ARBA" id="ARBA00010055"/>
    </source>
</evidence>
<proteinExistence type="inferred from homology"/>
<dbReference type="InterPro" id="IPR011171">
    <property type="entry name" value="GMF"/>
</dbReference>
<comment type="caution">
    <text evidence="4">The sequence shown here is derived from an EMBL/GenBank/DDBJ whole genome shotgun (WGS) entry which is preliminary data.</text>
</comment>
<dbReference type="AlphaFoldDB" id="A0A8H3HVB2"/>
<comment type="similarity">
    <text evidence="1">Belongs to the actin-binding proteins ADF family. GMF subfamily.</text>
</comment>
<dbReference type="GO" id="GO:0030479">
    <property type="term" value="C:actin cortical patch"/>
    <property type="evidence" value="ECO:0007669"/>
    <property type="project" value="TreeGrafter"/>
</dbReference>
<dbReference type="CDD" id="cd11283">
    <property type="entry name" value="ADF_GMF-beta_like"/>
    <property type="match status" value="1"/>
</dbReference>
<feature type="compositionally biased region" description="Basic and acidic residues" evidence="2">
    <location>
        <begin position="596"/>
        <end position="608"/>
    </location>
</feature>
<feature type="compositionally biased region" description="Basic residues" evidence="2">
    <location>
        <begin position="259"/>
        <end position="273"/>
    </location>
</feature>
<dbReference type="Pfam" id="PF00241">
    <property type="entry name" value="Cofilin_ADF"/>
    <property type="match status" value="1"/>
</dbReference>
<feature type="region of interest" description="Disordered" evidence="2">
    <location>
        <begin position="1"/>
        <end position="35"/>
    </location>
</feature>
<dbReference type="InterPro" id="IPR002108">
    <property type="entry name" value="ADF-H"/>
</dbReference>
<evidence type="ECO:0000259" key="3">
    <source>
        <dbReference type="PROSITE" id="PS51263"/>
    </source>
</evidence>
<dbReference type="SMART" id="SM00102">
    <property type="entry name" value="ADF"/>
    <property type="match status" value="1"/>
</dbReference>
<dbReference type="PROSITE" id="PS51263">
    <property type="entry name" value="ADF_H"/>
    <property type="match status" value="1"/>
</dbReference>
<feature type="domain" description="ADF-H" evidence="3">
    <location>
        <begin position="771"/>
        <end position="906"/>
    </location>
</feature>
<dbReference type="GO" id="GO:0003779">
    <property type="term" value="F:actin binding"/>
    <property type="evidence" value="ECO:0007669"/>
    <property type="project" value="InterPro"/>
</dbReference>
<feature type="region of interest" description="Disordered" evidence="2">
    <location>
        <begin position="585"/>
        <end position="616"/>
    </location>
</feature>
<evidence type="ECO:0000313" key="5">
    <source>
        <dbReference type="Proteomes" id="UP000664169"/>
    </source>
</evidence>
<feature type="region of interest" description="Disordered" evidence="2">
    <location>
        <begin position="53"/>
        <end position="146"/>
    </location>
</feature>
<dbReference type="OrthoDB" id="435520at2759"/>
<name>A0A8H3HVB2_9LECA</name>
<dbReference type="InterPro" id="IPR029058">
    <property type="entry name" value="AB_hydrolase_fold"/>
</dbReference>
<feature type="compositionally biased region" description="Polar residues" evidence="2">
    <location>
        <begin position="131"/>
        <end position="146"/>
    </location>
</feature>
<feature type="region of interest" description="Disordered" evidence="2">
    <location>
        <begin position="178"/>
        <end position="365"/>
    </location>
</feature>
<feature type="compositionally biased region" description="Basic and acidic residues" evidence="2">
    <location>
        <begin position="79"/>
        <end position="93"/>
    </location>
</feature>
<gene>
    <name evidence="4" type="ORF">GOMPHAMPRED_000601</name>
</gene>